<feature type="compositionally biased region" description="Basic and acidic residues" evidence="1">
    <location>
        <begin position="933"/>
        <end position="957"/>
    </location>
</feature>
<feature type="compositionally biased region" description="Acidic residues" evidence="1">
    <location>
        <begin position="394"/>
        <end position="403"/>
    </location>
</feature>
<feature type="compositionally biased region" description="Basic and acidic residues" evidence="1">
    <location>
        <begin position="1212"/>
        <end position="1225"/>
    </location>
</feature>
<evidence type="ECO:0000313" key="2">
    <source>
        <dbReference type="EMBL" id="CAG1863165.1"/>
    </source>
</evidence>
<protein>
    <submittedName>
        <fullName evidence="2">(wild Malaysian banana) hypothetical protein</fullName>
    </submittedName>
</protein>
<name>A0A8D7B9N7_MUSAM</name>
<dbReference type="PANTHER" id="PTHR31008:SF2">
    <property type="entry name" value="COP1-INTERACTING PROTEIN-LIKE PROTEIN"/>
    <property type="match status" value="1"/>
</dbReference>
<feature type="compositionally biased region" description="Basic residues" evidence="1">
    <location>
        <begin position="474"/>
        <end position="483"/>
    </location>
</feature>
<feature type="compositionally biased region" description="Polar residues" evidence="1">
    <location>
        <begin position="1238"/>
        <end position="1259"/>
    </location>
</feature>
<reference evidence="2" key="1">
    <citation type="submission" date="2021-03" db="EMBL/GenBank/DDBJ databases">
        <authorList>
            <consortium name="Genoscope - CEA"/>
            <person name="William W."/>
        </authorList>
    </citation>
    <scope>NUCLEOTIDE SEQUENCE</scope>
    <source>
        <strain evidence="2">Doubled-haploid Pahang</strain>
    </source>
</reference>
<accession>A0A8D7B9N7</accession>
<organism evidence="2">
    <name type="scientific">Musa acuminata subsp. malaccensis</name>
    <name type="common">Wild banana</name>
    <name type="synonym">Musa malaccensis</name>
    <dbReference type="NCBI Taxonomy" id="214687"/>
    <lineage>
        <taxon>Eukaryota</taxon>
        <taxon>Viridiplantae</taxon>
        <taxon>Streptophyta</taxon>
        <taxon>Embryophyta</taxon>
        <taxon>Tracheophyta</taxon>
        <taxon>Spermatophyta</taxon>
        <taxon>Magnoliopsida</taxon>
        <taxon>Liliopsida</taxon>
        <taxon>Zingiberales</taxon>
        <taxon>Musaceae</taxon>
        <taxon>Musa</taxon>
    </lineage>
</organism>
<feature type="compositionally biased region" description="Basic and acidic residues" evidence="1">
    <location>
        <begin position="977"/>
        <end position="988"/>
    </location>
</feature>
<feature type="compositionally biased region" description="Basic and acidic residues" evidence="1">
    <location>
        <begin position="484"/>
        <end position="496"/>
    </location>
</feature>
<feature type="compositionally biased region" description="Basic and acidic residues" evidence="1">
    <location>
        <begin position="765"/>
        <end position="792"/>
    </location>
</feature>
<feature type="compositionally biased region" description="Basic residues" evidence="1">
    <location>
        <begin position="412"/>
        <end position="426"/>
    </location>
</feature>
<proteinExistence type="predicted"/>
<feature type="region of interest" description="Disordered" evidence="1">
    <location>
        <begin position="750"/>
        <end position="807"/>
    </location>
</feature>
<feature type="compositionally biased region" description="Basic and acidic residues" evidence="1">
    <location>
        <begin position="462"/>
        <end position="473"/>
    </location>
</feature>
<feature type="region of interest" description="Disordered" evidence="1">
    <location>
        <begin position="843"/>
        <end position="1060"/>
    </location>
</feature>
<feature type="region of interest" description="Disordered" evidence="1">
    <location>
        <begin position="449"/>
        <end position="513"/>
    </location>
</feature>
<feature type="compositionally biased region" description="Polar residues" evidence="1">
    <location>
        <begin position="1141"/>
        <end position="1152"/>
    </location>
</feature>
<feature type="compositionally biased region" description="Basic residues" evidence="1">
    <location>
        <begin position="1226"/>
        <end position="1237"/>
    </location>
</feature>
<feature type="region of interest" description="Disordered" evidence="1">
    <location>
        <begin position="359"/>
        <end position="426"/>
    </location>
</feature>
<dbReference type="PANTHER" id="PTHR31008">
    <property type="entry name" value="COP1-INTERACTING PROTEIN-RELATED"/>
    <property type="match status" value="1"/>
</dbReference>
<feature type="compositionally biased region" description="Polar residues" evidence="1">
    <location>
        <begin position="1024"/>
        <end position="1041"/>
    </location>
</feature>
<sequence>MRLDARLDSAVFQLTPTRTRCDLVIIANGKTEKIATGLLNPFLAHLKAAQDQIDKGGYSIVLKPDLESDAAWFTKGTMERFVRFVSTPEVLERVSTIESEILQIENAIAIQGNDNLGLSTVEGHQMKSSGSTEGMKTSVDPNTEKAIILYKPGSQSNPPDSNGSSTQEANSRVQLLRVLETRKMVLQKEQGMAFARAAAAGFDVSNMEHLIPFAESFGASRLKKACFQFMELWKKKHETGQWLEVEAAVAMSTRSEFSALNASGVIFAADYMIQKDHVDAQSISGGDMITENDGKPDKQIPSDQKVPLGHLHEYFQGQFQHPTYPQCPMHSPPGHIFQPYSTQGMPYYQNHQGSVPCFYAPYPPTDDPRFNSSHRKVPKRQSMDNKDVQSETGSQDDTDQDTSDLEKEGSHGHKSHRRIGQAGKKKSGVVVIRNINYILSKKLGAGEFESESQSASEPEAVEQSKEVHSDMRENKHKHKHSSRTSKEEEGRTKSEENSDPYDNDNAVYREEQDSGNWQAFQNFLLRAEEKSRTADEDMLMGGKGPSSKRKQGKGEADPIVSTEKDYGVFHDRRTVGFHSANGKANRMKQAASDDRFLISGYRRDSIDNQFRKIESAGGAYRQMSSDEFMIYGQEKQFSNESSSHPLIDHVGERAGNAVKSSSRNITDESFVLPYRSISWDLGSDSVAAIDMVSEFPSTIQKTQGSYDKVKSQLSYEPDNLSMVPVHGLESASVGYNLAMDYDSKIPVGNAAKLETSNQEEPSVSTKKESKKSDKKLRATNDSVEKRRKDALVKKGVSSRLNPLTEAQKRAEKLRSYKADLQKMKKEREEEEIKRLEALKRERQKRIAARRSSFNVTQSPLTPQQTKARLPAKTSPSPYKGSKFSDTQPVSSSPLQKLPYRTSSVGSNNLQKVIKSRRLNGSNHGLTRSASSLPEKKESSRLMQEAKADSLRMKRLSDPKSSYTRHSPSVKTLAADQAPKRSIADESRKKITAVRQLDKSKSATLPGLRIRTIKSSSERVGKGTASKNPMQKGSGNKASRASDSIKGKLGNDKPPGNSDENPVIEKTVVLLESHVVSAPVVRQYKETIGTKGISHGDGLGTGFSAIHAPPSPIVTGQLEDAGEGKSCEQPSSGEGVVPYPSNKPQKFSNSTTAEKPYQAPFARATSLKDPVITKSGPDGDLPASESEIVAMPAESKMKHVSGFENPSLGNQTHETHEKPRSKETKGFRKLLKFGRKSHSSASGEGNLQSGASSVGGQTVAAASSNDGKLDFLCTVSRAFSLLSPFRSKNSRKKQAA</sequence>
<dbReference type="EMBL" id="HG996475">
    <property type="protein sequence ID" value="CAG1863165.1"/>
    <property type="molecule type" value="Genomic_DNA"/>
</dbReference>
<feature type="region of interest" description="Disordered" evidence="1">
    <location>
        <begin position="532"/>
        <end position="567"/>
    </location>
</feature>
<feature type="region of interest" description="Disordered" evidence="1">
    <location>
        <begin position="150"/>
        <end position="170"/>
    </location>
</feature>
<evidence type="ECO:0000256" key="1">
    <source>
        <dbReference type="SAM" id="MobiDB-lite"/>
    </source>
</evidence>
<feature type="compositionally biased region" description="Polar residues" evidence="1">
    <location>
        <begin position="153"/>
        <end position="170"/>
    </location>
</feature>
<feature type="compositionally biased region" description="Polar residues" evidence="1">
    <location>
        <begin position="958"/>
        <end position="969"/>
    </location>
</feature>
<feature type="compositionally biased region" description="Polar residues" evidence="1">
    <location>
        <begin position="918"/>
        <end position="931"/>
    </location>
</feature>
<feature type="compositionally biased region" description="Basic and acidic residues" evidence="1">
    <location>
        <begin position="552"/>
        <end position="567"/>
    </location>
</feature>
<feature type="region of interest" description="Disordered" evidence="1">
    <location>
        <begin position="1197"/>
        <end position="1259"/>
    </location>
</feature>
<feature type="region of interest" description="Disordered" evidence="1">
    <location>
        <begin position="1115"/>
        <end position="1183"/>
    </location>
</feature>
<feature type="compositionally biased region" description="Polar residues" evidence="1">
    <location>
        <begin position="851"/>
        <end position="866"/>
    </location>
</feature>
<feature type="compositionally biased region" description="Polar residues" evidence="1">
    <location>
        <begin position="883"/>
        <end position="910"/>
    </location>
</feature>
<gene>
    <name evidence="2" type="ORF">GSMUA_24630.1</name>
</gene>